<keyword evidence="2" id="KW-1185">Reference proteome</keyword>
<reference evidence="1 2" key="1">
    <citation type="submission" date="2020-08" db="EMBL/GenBank/DDBJ databases">
        <authorList>
            <person name="Mo P."/>
        </authorList>
    </citation>
    <scope>NUCLEOTIDE SEQUENCE [LARGE SCALE GENOMIC DNA]</scope>
    <source>
        <strain evidence="1 2">CGMCC 4.1532</strain>
    </source>
</reference>
<organism evidence="1 2">
    <name type="scientific">Pseudonocardia petroleophila</name>
    <dbReference type="NCBI Taxonomy" id="37331"/>
    <lineage>
        <taxon>Bacteria</taxon>
        <taxon>Bacillati</taxon>
        <taxon>Actinomycetota</taxon>
        <taxon>Actinomycetes</taxon>
        <taxon>Pseudonocardiales</taxon>
        <taxon>Pseudonocardiaceae</taxon>
        <taxon>Pseudonocardia</taxon>
    </lineage>
</organism>
<dbReference type="EMBL" id="CP060131">
    <property type="protein sequence ID" value="QNG51666.1"/>
    <property type="molecule type" value="Genomic_DNA"/>
</dbReference>
<evidence type="ECO:0000313" key="1">
    <source>
        <dbReference type="EMBL" id="QNG51666.1"/>
    </source>
</evidence>
<proteinExistence type="predicted"/>
<gene>
    <name evidence="1" type="ORF">H6H00_26760</name>
</gene>
<dbReference type="Proteomes" id="UP000515728">
    <property type="component" value="Chromosome"/>
</dbReference>
<dbReference type="AlphaFoldDB" id="A0A7G7MFV5"/>
<protein>
    <submittedName>
        <fullName evidence="1">Uncharacterized protein</fullName>
    </submittedName>
</protein>
<accession>A0A7G7MFV5</accession>
<dbReference type="KEGG" id="ppel:H6H00_26760"/>
<evidence type="ECO:0000313" key="2">
    <source>
        <dbReference type="Proteomes" id="UP000515728"/>
    </source>
</evidence>
<dbReference type="RefSeq" id="WP_185718420.1">
    <property type="nucleotide sequence ID" value="NZ_BAAAWI010000001.1"/>
</dbReference>
<name>A0A7G7MFV5_9PSEU</name>
<sequence>MAHLPNTDVVTVAWLKTLSSLPPLAIATSLPGDVASWANTGFVQAMSVGGTPGVHVPLQSPIVQIDCWAATPNSQKAPWGKAGALAEAVYLAAVEFDRRFEPVLPGDFETARILSVYPISEPRKMTGDEAGFARYTLEIALAWTVVR</sequence>